<evidence type="ECO:0000256" key="1">
    <source>
        <dbReference type="ARBA" id="ARBA00004123"/>
    </source>
</evidence>
<evidence type="ECO:0000256" key="2">
    <source>
        <dbReference type="ARBA" id="ARBA00004496"/>
    </source>
</evidence>
<feature type="region of interest" description="Disordered" evidence="10">
    <location>
        <begin position="296"/>
        <end position="425"/>
    </location>
</feature>
<evidence type="ECO:0000256" key="3">
    <source>
        <dbReference type="ARBA" id="ARBA00022490"/>
    </source>
</evidence>
<feature type="compositionally biased region" description="Basic and acidic residues" evidence="10">
    <location>
        <begin position="366"/>
        <end position="375"/>
    </location>
</feature>
<feature type="domain" description="Zinc-finger" evidence="11">
    <location>
        <begin position="155"/>
        <end position="276"/>
    </location>
</feature>
<feature type="region of interest" description="Disordered" evidence="10">
    <location>
        <begin position="493"/>
        <end position="514"/>
    </location>
</feature>
<dbReference type="InterPro" id="IPR018866">
    <property type="entry name" value="Znf-4CXXC_R1"/>
</dbReference>
<comment type="subcellular location">
    <subcellularLocation>
        <location evidence="2">Cytoplasm</location>
    </subcellularLocation>
    <subcellularLocation>
        <location evidence="1">Nucleus</location>
    </subcellularLocation>
</comment>
<evidence type="ECO:0000313" key="13">
    <source>
        <dbReference type="Proteomes" id="UP000613740"/>
    </source>
</evidence>
<dbReference type="Proteomes" id="UP000613740">
    <property type="component" value="Unassembled WGS sequence"/>
</dbReference>
<dbReference type="PANTHER" id="PTHR31169">
    <property type="entry name" value="OS05G0300700 PROTEIN"/>
    <property type="match status" value="1"/>
</dbReference>
<feature type="compositionally biased region" description="Acidic residues" evidence="10">
    <location>
        <begin position="341"/>
        <end position="357"/>
    </location>
</feature>
<name>A0A835WTC9_9CHLO</name>
<dbReference type="GO" id="GO:0006355">
    <property type="term" value="P:regulation of DNA-templated transcription"/>
    <property type="evidence" value="ECO:0007669"/>
    <property type="project" value="InterPro"/>
</dbReference>
<evidence type="ECO:0000259" key="11">
    <source>
        <dbReference type="Pfam" id="PF10497"/>
    </source>
</evidence>
<proteinExistence type="predicted"/>
<evidence type="ECO:0000256" key="5">
    <source>
        <dbReference type="ARBA" id="ARBA00022553"/>
    </source>
</evidence>
<feature type="compositionally biased region" description="Low complexity" evidence="10">
    <location>
        <begin position="36"/>
        <end position="45"/>
    </location>
</feature>
<evidence type="ECO:0000256" key="8">
    <source>
        <dbReference type="ARBA" id="ARBA00023163"/>
    </source>
</evidence>
<dbReference type="AlphaFoldDB" id="A0A835WTC9"/>
<feature type="region of interest" description="Disordered" evidence="10">
    <location>
        <begin position="36"/>
        <end position="66"/>
    </location>
</feature>
<dbReference type="PANTHER" id="PTHR31169:SF15">
    <property type="entry name" value="EXPRESSED PROTEIN"/>
    <property type="match status" value="1"/>
</dbReference>
<evidence type="ECO:0000256" key="10">
    <source>
        <dbReference type="SAM" id="MobiDB-lite"/>
    </source>
</evidence>
<feature type="compositionally biased region" description="Low complexity" evidence="10">
    <location>
        <begin position="312"/>
        <end position="334"/>
    </location>
</feature>
<dbReference type="OrthoDB" id="298344at2759"/>
<keyword evidence="9" id="KW-0539">Nucleus</keyword>
<keyword evidence="7" id="KW-0805">Transcription regulation</keyword>
<dbReference type="GO" id="GO:0005737">
    <property type="term" value="C:cytoplasm"/>
    <property type="evidence" value="ECO:0007669"/>
    <property type="project" value="UniProtKB-SubCell"/>
</dbReference>
<evidence type="ECO:0000313" key="12">
    <source>
        <dbReference type="EMBL" id="KAG2453092.1"/>
    </source>
</evidence>
<keyword evidence="13" id="KW-1185">Reference proteome</keyword>
<gene>
    <name evidence="12" type="ORF">HYH02_002424</name>
</gene>
<evidence type="ECO:0000256" key="7">
    <source>
        <dbReference type="ARBA" id="ARBA00023015"/>
    </source>
</evidence>
<evidence type="ECO:0000256" key="4">
    <source>
        <dbReference type="ARBA" id="ARBA00022499"/>
    </source>
</evidence>
<evidence type="ECO:0000256" key="9">
    <source>
        <dbReference type="ARBA" id="ARBA00023242"/>
    </source>
</evidence>
<accession>A0A835WTC9</accession>
<dbReference type="EMBL" id="JAEHOD010000004">
    <property type="protein sequence ID" value="KAG2453092.1"/>
    <property type="molecule type" value="Genomic_DNA"/>
</dbReference>
<protein>
    <recommendedName>
        <fullName evidence="11">Zinc-finger domain-containing protein</fullName>
    </recommendedName>
</protein>
<keyword evidence="3" id="KW-0963">Cytoplasm</keyword>
<sequence>MPNTEEMDLDKERQERIAKNQAMLASLGVTDAVASARAAAAKANPASPPKQPRKPRAPASAAVLPQRRSGRIAGVAAPEMVELDDNGMPVRGAAAAADEEGSGEGAEAEGLMDLVGNNDLRLRAGRAANLSEQQLAEVNRLRTSSKSRGTVYAHLGVTCHFCRQKKLCGEEECPRCAFLDEEAECIGKSQCSRCHSFNGVFCRACLDCRYGLQLEEVRADPNWLCAHCYEQEHGPWEKHGWYCNTSFCMENRGMKPTGIAIHEAKQLGYRSVGHWLQAMTLAMTPAEVAAIKARGEAWAKGKRRKGGRAGGAKRTAAAKGRAGKAAAAAPEPAADTPSEAHEDDEGKEAEDADEAGQEEQGPTEAAEGKGQEEHGTKRKAMAMQPPEEAGSPEQDEGPSCSDGDGDDNGAGEEGGVAAGVELEAEVEGAAAGAGVGLGAPEQHAEEAAAGLDVPLLKRRRVGRKAAAEEVEAQEAVKAQEAAAAAVAAAATLGDTADEPLASRRRTGRITRARA</sequence>
<dbReference type="InterPro" id="IPR040221">
    <property type="entry name" value="CDCA7/CDA7L"/>
</dbReference>
<comment type="caution">
    <text evidence="12">The sequence shown here is derived from an EMBL/GenBank/DDBJ whole genome shotgun (WGS) entry which is preliminary data.</text>
</comment>
<evidence type="ECO:0000256" key="6">
    <source>
        <dbReference type="ARBA" id="ARBA00022843"/>
    </source>
</evidence>
<organism evidence="12 13">
    <name type="scientific">Chlamydomonas schloesseri</name>
    <dbReference type="NCBI Taxonomy" id="2026947"/>
    <lineage>
        <taxon>Eukaryota</taxon>
        <taxon>Viridiplantae</taxon>
        <taxon>Chlorophyta</taxon>
        <taxon>core chlorophytes</taxon>
        <taxon>Chlorophyceae</taxon>
        <taxon>CS clade</taxon>
        <taxon>Chlamydomonadales</taxon>
        <taxon>Chlamydomonadaceae</taxon>
        <taxon>Chlamydomonas</taxon>
    </lineage>
</organism>
<keyword evidence="8" id="KW-0804">Transcription</keyword>
<keyword evidence="6" id="KW-0832">Ubl conjugation</keyword>
<dbReference type="GO" id="GO:0005634">
    <property type="term" value="C:nucleus"/>
    <property type="evidence" value="ECO:0007669"/>
    <property type="project" value="UniProtKB-SubCell"/>
</dbReference>
<keyword evidence="5" id="KW-0597">Phosphoprotein</keyword>
<keyword evidence="4" id="KW-1017">Isopeptide bond</keyword>
<dbReference type="Pfam" id="PF10497">
    <property type="entry name" value="zf-4CXXC_R1"/>
    <property type="match status" value="1"/>
</dbReference>
<feature type="compositionally biased region" description="Basic residues" evidence="10">
    <location>
        <begin position="502"/>
        <end position="514"/>
    </location>
</feature>
<reference evidence="12" key="1">
    <citation type="journal article" date="2020" name="bioRxiv">
        <title>Comparative genomics of Chlamydomonas.</title>
        <authorList>
            <person name="Craig R.J."/>
            <person name="Hasan A.R."/>
            <person name="Ness R.W."/>
            <person name="Keightley P.D."/>
        </authorList>
    </citation>
    <scope>NUCLEOTIDE SEQUENCE</scope>
    <source>
        <strain evidence="12">CCAP 11/173</strain>
    </source>
</reference>